<evidence type="ECO:0000313" key="12">
    <source>
        <dbReference type="Proteomes" id="UP000256650"/>
    </source>
</evidence>
<evidence type="ECO:0000256" key="2">
    <source>
        <dbReference type="ARBA" id="ARBA00020484"/>
    </source>
</evidence>
<proteinExistence type="inferred from homology"/>
<dbReference type="AlphaFoldDB" id="A0A3D8IA51"/>
<keyword evidence="6" id="KW-0690">Ribosome biogenesis</keyword>
<dbReference type="GO" id="GO:0005886">
    <property type="term" value="C:plasma membrane"/>
    <property type="evidence" value="ECO:0007669"/>
    <property type="project" value="UniProtKB-SubCell"/>
</dbReference>
<dbReference type="Pfam" id="PF01926">
    <property type="entry name" value="MMR_HSR1"/>
    <property type="match status" value="1"/>
</dbReference>
<dbReference type="GO" id="GO:0070181">
    <property type="term" value="F:small ribosomal subunit rRNA binding"/>
    <property type="evidence" value="ECO:0007669"/>
    <property type="project" value="UniProtKB-UniRule"/>
</dbReference>
<dbReference type="GO" id="GO:0005525">
    <property type="term" value="F:GTP binding"/>
    <property type="evidence" value="ECO:0007669"/>
    <property type="project" value="UniProtKB-UniRule"/>
</dbReference>
<dbReference type="NCBIfam" id="NF000908">
    <property type="entry name" value="PRK00089.1"/>
    <property type="match status" value="1"/>
</dbReference>
<dbReference type="InterPro" id="IPR015946">
    <property type="entry name" value="KH_dom-like_a/b"/>
</dbReference>
<dbReference type="InterPro" id="IPR030388">
    <property type="entry name" value="G_ERA_dom"/>
</dbReference>
<keyword evidence="12" id="KW-1185">Reference proteome</keyword>
<reference evidence="11 12" key="1">
    <citation type="submission" date="2018-04" db="EMBL/GenBank/DDBJ databases">
        <title>Novel Campyloabacter and Helicobacter Species and Strains.</title>
        <authorList>
            <person name="Mannion A.J."/>
            <person name="Shen Z."/>
            <person name="Fox J.G."/>
        </authorList>
    </citation>
    <scope>NUCLEOTIDE SEQUENCE [LARGE SCALE GENOMIC DNA]</scope>
    <source>
        <strain evidence="11 12">MIT 99-5101</strain>
    </source>
</reference>
<dbReference type="CDD" id="cd04163">
    <property type="entry name" value="Era"/>
    <property type="match status" value="1"/>
</dbReference>
<feature type="domain" description="KH type-2" evidence="9">
    <location>
        <begin position="211"/>
        <end position="295"/>
    </location>
</feature>
<dbReference type="GO" id="GO:0005829">
    <property type="term" value="C:cytosol"/>
    <property type="evidence" value="ECO:0007669"/>
    <property type="project" value="TreeGrafter"/>
</dbReference>
<name>A0A3D8IA51_9HELI</name>
<dbReference type="NCBIfam" id="TIGR00231">
    <property type="entry name" value="small_GTP"/>
    <property type="match status" value="1"/>
</dbReference>
<feature type="region of interest" description="G3" evidence="7">
    <location>
        <begin position="79"/>
        <end position="82"/>
    </location>
</feature>
<evidence type="ECO:0000256" key="5">
    <source>
        <dbReference type="ARBA" id="ARBA00023134"/>
    </source>
</evidence>
<evidence type="ECO:0000256" key="1">
    <source>
        <dbReference type="ARBA" id="ARBA00007921"/>
    </source>
</evidence>
<dbReference type="Proteomes" id="UP000256650">
    <property type="component" value="Unassembled WGS sequence"/>
</dbReference>
<comment type="subcellular location">
    <subcellularLocation>
        <location evidence="6">Cytoplasm</location>
    </subcellularLocation>
    <subcellularLocation>
        <location evidence="6">Cell membrane</location>
        <topology evidence="6">Peripheral membrane protein</topology>
    </subcellularLocation>
</comment>
<accession>A0A3D8IA51</accession>
<comment type="similarity">
    <text evidence="1 6 7 8">Belongs to the TRAFAC class TrmE-Era-EngA-EngB-Septin-like GTPase superfamily. Era GTPase family.</text>
</comment>
<keyword evidence="4 6" id="KW-0694">RNA-binding</keyword>
<dbReference type="CDD" id="cd22534">
    <property type="entry name" value="KH-II_Era"/>
    <property type="match status" value="1"/>
</dbReference>
<comment type="function">
    <text evidence="6">An essential GTPase that binds both GDP and GTP, with rapid nucleotide exchange. Plays a role in 16S rRNA processing and 30S ribosomal subunit biogenesis and possibly also in cell cycle regulation and energy metabolism.</text>
</comment>
<dbReference type="OrthoDB" id="9805918at2"/>
<feature type="domain" description="Era-type G" evidence="10">
    <location>
        <begin position="24"/>
        <end position="188"/>
    </location>
</feature>
<feature type="region of interest" description="G1" evidence="7">
    <location>
        <begin position="32"/>
        <end position="39"/>
    </location>
</feature>
<feature type="region of interest" description="G5" evidence="7">
    <location>
        <begin position="167"/>
        <end position="169"/>
    </location>
</feature>
<dbReference type="PANTHER" id="PTHR42698:SF1">
    <property type="entry name" value="GTPASE ERA, MITOCHONDRIAL"/>
    <property type="match status" value="1"/>
</dbReference>
<dbReference type="InterPro" id="IPR005662">
    <property type="entry name" value="GTPase_Era-like"/>
</dbReference>
<feature type="binding site" evidence="6">
    <location>
        <begin position="137"/>
        <end position="140"/>
    </location>
    <ligand>
        <name>GTP</name>
        <dbReference type="ChEBI" id="CHEBI:37565"/>
    </ligand>
</feature>
<feature type="binding site" evidence="6">
    <location>
        <begin position="32"/>
        <end position="39"/>
    </location>
    <ligand>
        <name>GTP</name>
        <dbReference type="ChEBI" id="CHEBI:37565"/>
    </ligand>
</feature>
<evidence type="ECO:0000256" key="7">
    <source>
        <dbReference type="PROSITE-ProRule" id="PRU01050"/>
    </source>
</evidence>
<keyword evidence="6" id="KW-0472">Membrane</keyword>
<evidence type="ECO:0000259" key="10">
    <source>
        <dbReference type="PROSITE" id="PS51713"/>
    </source>
</evidence>
<dbReference type="NCBIfam" id="TIGR00436">
    <property type="entry name" value="era"/>
    <property type="match status" value="1"/>
</dbReference>
<feature type="region of interest" description="G2" evidence="7">
    <location>
        <begin position="58"/>
        <end position="62"/>
    </location>
</feature>
<comment type="caution">
    <text evidence="11">The sequence shown here is derived from an EMBL/GenBank/DDBJ whole genome shotgun (WGS) entry which is preliminary data.</text>
</comment>
<dbReference type="GO" id="GO:0043024">
    <property type="term" value="F:ribosomal small subunit binding"/>
    <property type="evidence" value="ECO:0007669"/>
    <property type="project" value="TreeGrafter"/>
</dbReference>
<gene>
    <name evidence="6" type="primary">era</name>
    <name evidence="11" type="ORF">CQA43_08100</name>
</gene>
<dbReference type="SUPFAM" id="SSF52540">
    <property type="entry name" value="P-loop containing nucleoside triphosphate hydrolases"/>
    <property type="match status" value="1"/>
</dbReference>
<sequence length="313" mass="35657">MNLENPHNTLIEKTESQGVCDSTKAGFAAVLGRPNAGKSTFLNTLVGEKLALVSHKANATRKRMNLILMEGKTQIVFVDTPGIHTQEKLLNQYMLQEALKAMSDCDLLLFLAPVTDKIHFYEEFLNNAKKPHIVLLTKTDSVPKEELLKTIKIYEKYQKNYQALIPVSIKDLGSLKRVVEVVARLMPPNPYYYDPEILSPNTTKDIAKEMIREALFDNLSDELPYESDVQITLYKEKPHIHHIKATIVVHKTSQKGMVIGKGGATLKRIGREARLKIESFVRQKVFLEIFVKVIPSWCKERESLKKMGYNFED</sequence>
<dbReference type="GO" id="GO:0000028">
    <property type="term" value="P:ribosomal small subunit assembly"/>
    <property type="evidence" value="ECO:0007669"/>
    <property type="project" value="TreeGrafter"/>
</dbReference>
<keyword evidence="3 6" id="KW-0547">Nucleotide-binding</keyword>
<feature type="region of interest" description="G4" evidence="7">
    <location>
        <begin position="137"/>
        <end position="140"/>
    </location>
</feature>
<dbReference type="InterPro" id="IPR027417">
    <property type="entry name" value="P-loop_NTPase"/>
</dbReference>
<dbReference type="Pfam" id="PF07650">
    <property type="entry name" value="KH_2"/>
    <property type="match status" value="1"/>
</dbReference>
<keyword evidence="6" id="KW-1003">Cell membrane</keyword>
<evidence type="ECO:0000313" key="11">
    <source>
        <dbReference type="EMBL" id="RDU62030.1"/>
    </source>
</evidence>
<evidence type="ECO:0000256" key="6">
    <source>
        <dbReference type="HAMAP-Rule" id="MF_00367"/>
    </source>
</evidence>
<dbReference type="PROSITE" id="PS51713">
    <property type="entry name" value="G_ERA"/>
    <property type="match status" value="1"/>
</dbReference>
<dbReference type="Gene3D" id="3.40.50.300">
    <property type="entry name" value="P-loop containing nucleotide triphosphate hydrolases"/>
    <property type="match status" value="1"/>
</dbReference>
<dbReference type="SUPFAM" id="SSF54814">
    <property type="entry name" value="Prokaryotic type KH domain (KH-domain type II)"/>
    <property type="match status" value="1"/>
</dbReference>
<evidence type="ECO:0000256" key="3">
    <source>
        <dbReference type="ARBA" id="ARBA00022741"/>
    </source>
</evidence>
<dbReference type="PANTHER" id="PTHR42698">
    <property type="entry name" value="GTPASE ERA"/>
    <property type="match status" value="1"/>
</dbReference>
<dbReference type="HAMAP" id="MF_00367">
    <property type="entry name" value="GTPase_Era"/>
    <property type="match status" value="1"/>
</dbReference>
<keyword evidence="6" id="KW-0963">Cytoplasm</keyword>
<evidence type="ECO:0000256" key="8">
    <source>
        <dbReference type="RuleBase" id="RU003761"/>
    </source>
</evidence>
<keyword evidence="6" id="KW-0699">rRNA-binding</keyword>
<feature type="binding site" evidence="6">
    <location>
        <begin position="79"/>
        <end position="83"/>
    </location>
    <ligand>
        <name>GTP</name>
        <dbReference type="ChEBI" id="CHEBI:37565"/>
    </ligand>
</feature>
<evidence type="ECO:0000256" key="4">
    <source>
        <dbReference type="ARBA" id="ARBA00022884"/>
    </source>
</evidence>
<keyword evidence="5 6" id="KW-0342">GTP-binding</keyword>
<dbReference type="Gene3D" id="3.30.300.20">
    <property type="match status" value="1"/>
</dbReference>
<dbReference type="EMBL" id="NXLS01000009">
    <property type="protein sequence ID" value="RDU62030.1"/>
    <property type="molecule type" value="Genomic_DNA"/>
</dbReference>
<dbReference type="RefSeq" id="WP_115552091.1">
    <property type="nucleotide sequence ID" value="NZ_CAOPYK010000016.1"/>
</dbReference>
<dbReference type="InterPro" id="IPR005225">
    <property type="entry name" value="Small_GTP-bd"/>
</dbReference>
<protein>
    <recommendedName>
        <fullName evidence="2 6">GTPase Era</fullName>
    </recommendedName>
</protein>
<dbReference type="InterPro" id="IPR006073">
    <property type="entry name" value="GTP-bd"/>
</dbReference>
<dbReference type="PROSITE" id="PS50823">
    <property type="entry name" value="KH_TYPE_2"/>
    <property type="match status" value="1"/>
</dbReference>
<comment type="subunit">
    <text evidence="6">Monomer.</text>
</comment>
<dbReference type="InterPro" id="IPR009019">
    <property type="entry name" value="KH_sf_prok-type"/>
</dbReference>
<dbReference type="InterPro" id="IPR004044">
    <property type="entry name" value="KH_dom_type_2"/>
</dbReference>
<evidence type="ECO:0000259" key="9">
    <source>
        <dbReference type="PROSITE" id="PS50823"/>
    </source>
</evidence>
<dbReference type="GO" id="GO:0003924">
    <property type="term" value="F:GTPase activity"/>
    <property type="evidence" value="ECO:0007669"/>
    <property type="project" value="UniProtKB-UniRule"/>
</dbReference>
<organism evidence="11 12">
    <name type="scientific">Helicobacter ganmani</name>
    <dbReference type="NCBI Taxonomy" id="60246"/>
    <lineage>
        <taxon>Bacteria</taxon>
        <taxon>Pseudomonadati</taxon>
        <taxon>Campylobacterota</taxon>
        <taxon>Epsilonproteobacteria</taxon>
        <taxon>Campylobacterales</taxon>
        <taxon>Helicobacteraceae</taxon>
        <taxon>Helicobacter</taxon>
    </lineage>
</organism>
<dbReference type="GeneID" id="82536241"/>